<evidence type="ECO:0000313" key="9">
    <source>
        <dbReference type="EMBL" id="KAK2176849.1"/>
    </source>
</evidence>
<feature type="transmembrane region" description="Helical" evidence="8">
    <location>
        <begin position="32"/>
        <end position="52"/>
    </location>
</feature>
<keyword evidence="10" id="KW-1185">Reference proteome</keyword>
<dbReference type="Pfam" id="PF04791">
    <property type="entry name" value="LMBR1"/>
    <property type="match status" value="1"/>
</dbReference>
<evidence type="ECO:0000256" key="5">
    <source>
        <dbReference type="ARBA" id="ARBA00023136"/>
    </source>
</evidence>
<feature type="transmembrane region" description="Helical" evidence="8">
    <location>
        <begin position="551"/>
        <end position="570"/>
    </location>
</feature>
<keyword evidence="6" id="KW-0175">Coiled coil</keyword>
<evidence type="ECO:0000256" key="4">
    <source>
        <dbReference type="ARBA" id="ARBA00022989"/>
    </source>
</evidence>
<keyword evidence="4 8" id="KW-1133">Transmembrane helix</keyword>
<organism evidence="9 10">
    <name type="scientific">Ridgeia piscesae</name>
    <name type="common">Tubeworm</name>
    <dbReference type="NCBI Taxonomy" id="27915"/>
    <lineage>
        <taxon>Eukaryota</taxon>
        <taxon>Metazoa</taxon>
        <taxon>Spiralia</taxon>
        <taxon>Lophotrochozoa</taxon>
        <taxon>Annelida</taxon>
        <taxon>Polychaeta</taxon>
        <taxon>Sedentaria</taxon>
        <taxon>Canalipalpata</taxon>
        <taxon>Sabellida</taxon>
        <taxon>Siboglinidae</taxon>
        <taxon>Ridgeia</taxon>
    </lineage>
</organism>
<name>A0AAD9KT47_RIDPI</name>
<dbReference type="InterPro" id="IPR006876">
    <property type="entry name" value="LMBR1-like_membr_prot"/>
</dbReference>
<keyword evidence="3 8" id="KW-0812">Transmembrane</keyword>
<proteinExistence type="inferred from homology"/>
<feature type="region of interest" description="Disordered" evidence="7">
    <location>
        <begin position="679"/>
        <end position="725"/>
    </location>
</feature>
<protein>
    <recommendedName>
        <fullName evidence="11">LMBR1-like membrane protein</fullName>
    </recommendedName>
</protein>
<evidence type="ECO:0008006" key="11">
    <source>
        <dbReference type="Google" id="ProtNLM"/>
    </source>
</evidence>
<feature type="compositionally biased region" description="Basic and acidic residues" evidence="7">
    <location>
        <begin position="610"/>
        <end position="627"/>
    </location>
</feature>
<feature type="transmembrane region" description="Helical" evidence="8">
    <location>
        <begin position="411"/>
        <end position="432"/>
    </location>
</feature>
<reference evidence="9" key="1">
    <citation type="journal article" date="2023" name="Mol. Biol. Evol.">
        <title>Third-Generation Sequencing Reveals the Adaptive Role of the Epigenome in Three Deep-Sea Polychaetes.</title>
        <authorList>
            <person name="Perez M."/>
            <person name="Aroh O."/>
            <person name="Sun Y."/>
            <person name="Lan Y."/>
            <person name="Juniper S.K."/>
            <person name="Young C.R."/>
            <person name="Angers B."/>
            <person name="Qian P.Y."/>
        </authorList>
    </citation>
    <scope>NUCLEOTIDE SEQUENCE</scope>
    <source>
        <strain evidence="9">R07B-5</strain>
    </source>
</reference>
<evidence type="ECO:0000256" key="3">
    <source>
        <dbReference type="ARBA" id="ARBA00022692"/>
    </source>
</evidence>
<feature type="coiled-coil region" evidence="6">
    <location>
        <begin position="258"/>
        <end position="285"/>
    </location>
</feature>
<comment type="similarity">
    <text evidence="2">Belongs to the LIMR family.</text>
</comment>
<dbReference type="InterPro" id="IPR051584">
    <property type="entry name" value="GPCR-associated_LMBR1"/>
</dbReference>
<evidence type="ECO:0000313" key="10">
    <source>
        <dbReference type="Proteomes" id="UP001209878"/>
    </source>
</evidence>
<comment type="caution">
    <text evidence="9">The sequence shown here is derived from an EMBL/GenBank/DDBJ whole genome shotgun (WGS) entry which is preliminary data.</text>
</comment>
<feature type="transmembrane region" description="Helical" evidence="8">
    <location>
        <begin position="219"/>
        <end position="237"/>
    </location>
</feature>
<gene>
    <name evidence="9" type="ORF">NP493_635g01069</name>
</gene>
<evidence type="ECO:0000256" key="8">
    <source>
        <dbReference type="SAM" id="Phobius"/>
    </source>
</evidence>
<comment type="subcellular location">
    <subcellularLocation>
        <location evidence="1">Membrane</location>
        <topology evidence="1">Multi-pass membrane protein</topology>
    </subcellularLocation>
</comment>
<dbReference type="Proteomes" id="UP001209878">
    <property type="component" value="Unassembled WGS sequence"/>
</dbReference>
<keyword evidence="5 8" id="KW-0472">Membrane</keyword>
<sequence>MTVISLVIVVTCVCCLAATLLHRYGNWKKQTLLVTVAAFMSWYFSLLIIFVMPLDVSNTHYRQCLHDHPPPTTPAPLPTVPTLTTANWTATTMTTDNVSSTTTQVSTAASHLTRSEMDAGEVCTKPWSYVPPQILLTVWHVVYWTSQVLTWLLLPIMQSYARAGDFTVAGKMRSSLIENAIYYGTYLLIFGICLLYVALKPNLHINGPQLKVLAITASNTWGLFLLVLLYGYGLVEVPRTCWNNSKKGHLLDYTYFKLAKLSVEKSEAEENLEDVLDDVKKAAETIRYNHALRACVDTILEKCPEAMRGAMRRSRDDFEDYNPTETPTEKSLVRLHKRVIAASQAYQRTQCQWGVLVEKAFDLEDVALNETSAKHVFVRSFGSYSGMLKAVYSPTVEWYWRCWVMPLALKALTVILGIVSAMVIWSECLFFIRSPVLSLFALFIDLAGYNYIAIEMTSYLIIAYLCVCAYYTIFRIRVFNYYYLASHHQTDENSLIFCGMLLCRLTPPLCLNFLGLIHLDSHITKQSYIVETSYTQIMGHMDVISIVSDGFNIYFPIAIVVLCFATYFRLGSRFLHLVGFQQFVGDDDMTLELVQEGRSLMKRERRKRERTADTESRKRTWQEKFGENSRSGAGDDVDNRRMPRQAVARSPQENDRTELLREAEPLDYTADRVDMFEGVPPLQGVDYESSARGYQTEHSAIPRGRTAGPPRGRTGGPPRNIFDDV</sequence>
<evidence type="ECO:0000256" key="2">
    <source>
        <dbReference type="ARBA" id="ARBA00010487"/>
    </source>
</evidence>
<dbReference type="PANTHER" id="PTHR21355:SF0">
    <property type="entry name" value="G-PROTEIN COUPLED RECEPTOR-ASSOCIATED PROTEIN LMBRD2"/>
    <property type="match status" value="1"/>
</dbReference>
<feature type="compositionally biased region" description="Basic and acidic residues" evidence="7">
    <location>
        <begin position="652"/>
        <end position="666"/>
    </location>
</feature>
<feature type="region of interest" description="Disordered" evidence="7">
    <location>
        <begin position="602"/>
        <end position="666"/>
    </location>
</feature>
<feature type="transmembrane region" description="Helical" evidence="8">
    <location>
        <begin position="134"/>
        <end position="154"/>
    </location>
</feature>
<feature type="compositionally biased region" description="Low complexity" evidence="7">
    <location>
        <begin position="702"/>
        <end position="719"/>
    </location>
</feature>
<accession>A0AAD9KT47</accession>
<evidence type="ECO:0000256" key="6">
    <source>
        <dbReference type="SAM" id="Coils"/>
    </source>
</evidence>
<dbReference type="PANTHER" id="PTHR21355">
    <property type="entry name" value="G-PROTEIN COUPLED RECEPTOR-ASSOCIATED PROTEIN LMBRD2"/>
    <property type="match status" value="1"/>
</dbReference>
<dbReference type="EMBL" id="JAODUO010000635">
    <property type="protein sequence ID" value="KAK2176849.1"/>
    <property type="molecule type" value="Genomic_DNA"/>
</dbReference>
<feature type="transmembrane region" description="Helical" evidence="8">
    <location>
        <begin position="6"/>
        <end position="25"/>
    </location>
</feature>
<evidence type="ECO:0000256" key="1">
    <source>
        <dbReference type="ARBA" id="ARBA00004141"/>
    </source>
</evidence>
<feature type="transmembrane region" description="Helical" evidence="8">
    <location>
        <begin position="452"/>
        <end position="474"/>
    </location>
</feature>
<feature type="transmembrane region" description="Helical" evidence="8">
    <location>
        <begin position="495"/>
        <end position="517"/>
    </location>
</feature>
<evidence type="ECO:0000256" key="7">
    <source>
        <dbReference type="SAM" id="MobiDB-lite"/>
    </source>
</evidence>
<feature type="transmembrane region" description="Helical" evidence="8">
    <location>
        <begin position="180"/>
        <end position="199"/>
    </location>
</feature>
<dbReference type="AlphaFoldDB" id="A0AAD9KT47"/>
<dbReference type="GO" id="GO:0016020">
    <property type="term" value="C:membrane"/>
    <property type="evidence" value="ECO:0007669"/>
    <property type="project" value="UniProtKB-SubCell"/>
</dbReference>